<sequence length="406" mass="46484">MKKRFIYIVFALVAFGVNAQSLESYLQEAELNSPMIQALELRYNIAKEKVVEMNTLPNTTIAAGYFVSEPETRTGAQRARFSVSQMLPWFGTITARENYASSMAETEYAEIVIAKRKLALSVAQSYYNLYGIQAKQKVLQENIELLKTYETLALTSVEVGNASAVDVLKLQIRQNELQQQKEVLEQTYLAEQAVFNNLLHRDESIAVEVVDEMDIPSDDPIFNKEDLSLNPELLKYDQLYESVTQSELLNQKENAPSFGIGLDYIPVSERDDMVFSDNGKDIVMPMVTFSVPIFNNKFKSTTKQNELRQKEIEFQKEERLNILENAYANAISQRNQARIAHQTQAKNLKQAKDAEEILIKNYETGTIDFNDVLDIQELQLKFQTNQIQSVQLYYLQSAIINYLINK</sequence>
<dbReference type="SUPFAM" id="SSF56954">
    <property type="entry name" value="Outer membrane efflux proteins (OEP)"/>
    <property type="match status" value="1"/>
</dbReference>
<protein>
    <submittedName>
        <fullName evidence="2">Outer membrane efflux protein</fullName>
    </submittedName>
</protein>
<dbReference type="PANTHER" id="PTHR30203">
    <property type="entry name" value="OUTER MEMBRANE CATION EFFLUX PROTEIN"/>
    <property type="match status" value="1"/>
</dbReference>
<accession>G2PKT0</accession>
<reference evidence="2 3" key="2">
    <citation type="journal article" date="2012" name="Stand. Genomic Sci.">
        <title>Complete genome sequence of the facultatively anaerobic, appendaged bacterium Muricauda ruestringensis type strain (B1(T)).</title>
        <authorList>
            <person name="Huntemann M."/>
            <person name="Teshima H."/>
            <person name="Lapidus A."/>
            <person name="Nolan M."/>
            <person name="Lucas S."/>
            <person name="Hammon N."/>
            <person name="Deshpande S."/>
            <person name="Cheng J.F."/>
            <person name="Tapia R."/>
            <person name="Goodwin L.A."/>
            <person name="Pitluck S."/>
            <person name="Liolios K."/>
            <person name="Pagani I."/>
            <person name="Ivanova N."/>
            <person name="Mavromatis K."/>
            <person name="Mikhailova N."/>
            <person name="Pati A."/>
            <person name="Chen A."/>
            <person name="Palaniappan K."/>
            <person name="Land M."/>
            <person name="Hauser L."/>
            <person name="Pan C."/>
            <person name="Brambilla E.M."/>
            <person name="Rohde M."/>
            <person name="Spring S."/>
            <person name="Goker M."/>
            <person name="Detter J.C."/>
            <person name="Bristow J."/>
            <person name="Eisen J.A."/>
            <person name="Markowitz V."/>
            <person name="Hugenholtz P."/>
            <person name="Kyrpides N.C."/>
            <person name="Klenk H.P."/>
            <person name="Woyke T."/>
        </authorList>
    </citation>
    <scope>NUCLEOTIDE SEQUENCE [LARGE SCALE GENOMIC DNA]</scope>
    <source>
        <strain evidence="3">DSM 13258 / LMG 19739 / B1</strain>
    </source>
</reference>
<dbReference type="KEGG" id="mrs:Murru_0862"/>
<dbReference type="GO" id="GO:0015562">
    <property type="term" value="F:efflux transmembrane transporter activity"/>
    <property type="evidence" value="ECO:0007669"/>
    <property type="project" value="InterPro"/>
</dbReference>
<feature type="signal peptide" evidence="1">
    <location>
        <begin position="1"/>
        <end position="19"/>
    </location>
</feature>
<organism evidence="2 3">
    <name type="scientific">Allomuricauda ruestringensis (strain DSM 13258 / CIP 107369 / LMG 19739 / B1)</name>
    <name type="common">Muricauda ruestringensis</name>
    <dbReference type="NCBI Taxonomy" id="886377"/>
    <lineage>
        <taxon>Bacteria</taxon>
        <taxon>Pseudomonadati</taxon>
        <taxon>Bacteroidota</taxon>
        <taxon>Flavobacteriia</taxon>
        <taxon>Flavobacteriales</taxon>
        <taxon>Flavobacteriaceae</taxon>
        <taxon>Flagellimonas</taxon>
    </lineage>
</organism>
<feature type="chain" id="PRO_5003435607" evidence="1">
    <location>
        <begin position="20"/>
        <end position="406"/>
    </location>
</feature>
<dbReference type="HOGENOM" id="CLU_012817_15_0_10"/>
<dbReference type="Gene3D" id="1.20.1600.10">
    <property type="entry name" value="Outer membrane efflux proteins (OEP)"/>
    <property type="match status" value="1"/>
</dbReference>
<gene>
    <name evidence="2" type="ordered locus">Murru_0862</name>
</gene>
<dbReference type="eggNOG" id="COG1538">
    <property type="taxonomic scope" value="Bacteria"/>
</dbReference>
<dbReference type="InterPro" id="IPR010131">
    <property type="entry name" value="MdtP/NodT-like"/>
</dbReference>
<dbReference type="EMBL" id="CP002999">
    <property type="protein sequence ID" value="AEM69909.1"/>
    <property type="molecule type" value="Genomic_DNA"/>
</dbReference>
<evidence type="ECO:0000313" key="3">
    <source>
        <dbReference type="Proteomes" id="UP000008908"/>
    </source>
</evidence>
<dbReference type="AlphaFoldDB" id="G2PKT0"/>
<reference evidence="3" key="1">
    <citation type="submission" date="2011-08" db="EMBL/GenBank/DDBJ databases">
        <title>The complete genome of Muricauda ruestringensis DSM 13258.</title>
        <authorList>
            <person name="Lucas S."/>
            <person name="Han J."/>
            <person name="Lapidus A."/>
            <person name="Bruce D."/>
            <person name="Goodwin L."/>
            <person name="Pitluck S."/>
            <person name="Peters L."/>
            <person name="Kyrpides N."/>
            <person name="Mavromatis K."/>
            <person name="Ivanova N."/>
            <person name="Ovchinnikova G."/>
            <person name="Teshima H."/>
            <person name="Detter J.C."/>
            <person name="Tapia R."/>
            <person name="Han C."/>
            <person name="Land M."/>
            <person name="Hauser L."/>
            <person name="Markowitz V."/>
            <person name="Cheng J.-F."/>
            <person name="Hugenholtz P."/>
            <person name="Woyke T."/>
            <person name="Wu D."/>
            <person name="Spring S."/>
            <person name="Schroeder M."/>
            <person name="Brambilla E."/>
            <person name="Klenk H.-P."/>
            <person name="Eisen J.A."/>
        </authorList>
    </citation>
    <scope>NUCLEOTIDE SEQUENCE [LARGE SCALE GENOMIC DNA]</scope>
    <source>
        <strain evidence="3">DSM 13258 / LMG 19739 / B1</strain>
    </source>
</reference>
<dbReference type="Proteomes" id="UP000008908">
    <property type="component" value="Chromosome"/>
</dbReference>
<keyword evidence="3" id="KW-1185">Reference proteome</keyword>
<dbReference type="PANTHER" id="PTHR30203:SF24">
    <property type="entry name" value="BLR4935 PROTEIN"/>
    <property type="match status" value="1"/>
</dbReference>
<dbReference type="RefSeq" id="WP_014032191.1">
    <property type="nucleotide sequence ID" value="NC_015945.1"/>
</dbReference>
<evidence type="ECO:0000256" key="1">
    <source>
        <dbReference type="SAM" id="SignalP"/>
    </source>
</evidence>
<dbReference type="OrthoDB" id="1680428at2"/>
<evidence type="ECO:0000313" key="2">
    <source>
        <dbReference type="EMBL" id="AEM69909.1"/>
    </source>
</evidence>
<name>G2PKT0_ALLRU</name>
<proteinExistence type="predicted"/>
<keyword evidence="1" id="KW-0732">Signal</keyword>
<dbReference type="STRING" id="886377.Murru_0862"/>